<evidence type="ECO:0000256" key="1">
    <source>
        <dbReference type="SAM" id="MobiDB-lite"/>
    </source>
</evidence>
<gene>
    <name evidence="3" type="ORF">DFR24_1200</name>
</gene>
<dbReference type="Proteomes" id="UP000295341">
    <property type="component" value="Unassembled WGS sequence"/>
</dbReference>
<keyword evidence="2" id="KW-0812">Transmembrane</keyword>
<proteinExistence type="predicted"/>
<organism evidence="3 4">
    <name type="scientific">Panacagrimonas perspica</name>
    <dbReference type="NCBI Taxonomy" id="381431"/>
    <lineage>
        <taxon>Bacteria</taxon>
        <taxon>Pseudomonadati</taxon>
        <taxon>Pseudomonadota</taxon>
        <taxon>Gammaproteobacteria</taxon>
        <taxon>Nevskiales</taxon>
        <taxon>Nevskiaceae</taxon>
        <taxon>Panacagrimonas</taxon>
    </lineage>
</organism>
<dbReference type="EMBL" id="SOBT01000008">
    <property type="protein sequence ID" value="TDU31818.1"/>
    <property type="molecule type" value="Genomic_DNA"/>
</dbReference>
<protein>
    <submittedName>
        <fullName evidence="3">Uncharacterized protein</fullName>
    </submittedName>
</protein>
<keyword evidence="2" id="KW-0472">Membrane</keyword>
<feature type="transmembrane region" description="Helical" evidence="2">
    <location>
        <begin position="34"/>
        <end position="52"/>
    </location>
</feature>
<feature type="region of interest" description="Disordered" evidence="1">
    <location>
        <begin position="105"/>
        <end position="124"/>
    </location>
</feature>
<keyword evidence="4" id="KW-1185">Reference proteome</keyword>
<reference evidence="3 4" key="1">
    <citation type="submission" date="2019-03" db="EMBL/GenBank/DDBJ databases">
        <title>Genomic Encyclopedia of Type Strains, Phase IV (KMG-IV): sequencing the most valuable type-strain genomes for metagenomic binning, comparative biology and taxonomic classification.</title>
        <authorList>
            <person name="Goeker M."/>
        </authorList>
    </citation>
    <scope>NUCLEOTIDE SEQUENCE [LARGE SCALE GENOMIC DNA]</scope>
    <source>
        <strain evidence="3 4">DSM 26377</strain>
    </source>
</reference>
<name>A0A4R7PCQ5_9GAMM</name>
<dbReference type="InterPro" id="IPR006311">
    <property type="entry name" value="TAT_signal"/>
</dbReference>
<dbReference type="RefSeq" id="WP_133880377.1">
    <property type="nucleotide sequence ID" value="NZ_MWIN01000012.1"/>
</dbReference>
<accession>A0A4R7PCQ5</accession>
<keyword evidence="2" id="KW-1133">Transmembrane helix</keyword>
<evidence type="ECO:0000313" key="3">
    <source>
        <dbReference type="EMBL" id="TDU31818.1"/>
    </source>
</evidence>
<feature type="compositionally biased region" description="Basic residues" evidence="1">
    <location>
        <begin position="105"/>
        <end position="116"/>
    </location>
</feature>
<comment type="caution">
    <text evidence="3">The sequence shown here is derived from an EMBL/GenBank/DDBJ whole genome shotgun (WGS) entry which is preliminary data.</text>
</comment>
<dbReference type="AlphaFoldDB" id="A0A4R7PCQ5"/>
<dbReference type="PROSITE" id="PS51318">
    <property type="entry name" value="TAT"/>
    <property type="match status" value="1"/>
</dbReference>
<evidence type="ECO:0000256" key="2">
    <source>
        <dbReference type="SAM" id="Phobius"/>
    </source>
</evidence>
<feature type="transmembrane region" description="Helical" evidence="2">
    <location>
        <begin position="12"/>
        <end position="28"/>
    </location>
</feature>
<sequence length="137" mass="14853">MTSTTAATSRSFIRYGIATALILAAAAWPAHADAFLVGAGILLGLSMAVRLSSRDRRRSMTMQDCPLDALPPHFATDSTASTSAYRHHAWRNELTGELLERSRRRLTSSAGRRHGARPSAPRTSMTYVRIGAADGIR</sequence>
<evidence type="ECO:0000313" key="4">
    <source>
        <dbReference type="Proteomes" id="UP000295341"/>
    </source>
</evidence>